<dbReference type="EMBL" id="FZNT01000006">
    <property type="protein sequence ID" value="SNR59021.1"/>
    <property type="molecule type" value="Genomic_DNA"/>
</dbReference>
<sequence>MLKIKGMDAFLKELPELAKEKHLETKKYFARLKKRTPKNLDVVMKDLHQKEFKKTDCLTCGNCCKTTSPIFTNKDIERIAKSMKMRVVNFIAQYLERDGDDFYVLKTAPCTFFDESDNTCFIYDVRPKACEEYPHTNRRKFIQLTDLTLKNTEVCPAVYNIVEALKIKLPFVGGKK</sequence>
<evidence type="ECO:0000313" key="1">
    <source>
        <dbReference type="EMBL" id="SNR59021.1"/>
    </source>
</evidence>
<evidence type="ECO:0000313" key="2">
    <source>
        <dbReference type="Proteomes" id="UP000198384"/>
    </source>
</evidence>
<dbReference type="PANTHER" id="PTHR35866">
    <property type="entry name" value="PUTATIVE-RELATED"/>
    <property type="match status" value="1"/>
</dbReference>
<dbReference type="AlphaFoldDB" id="A0A238XKC1"/>
<evidence type="ECO:0008006" key="3">
    <source>
        <dbReference type="Google" id="ProtNLM"/>
    </source>
</evidence>
<dbReference type="PANTHER" id="PTHR35866:SF1">
    <property type="entry name" value="YKGJ FAMILY CYSTEINE CLUSTER PROTEIN"/>
    <property type="match status" value="1"/>
</dbReference>
<organism evidence="1 2">
    <name type="scientific">Lutibacter agarilyticus</name>
    <dbReference type="NCBI Taxonomy" id="1109740"/>
    <lineage>
        <taxon>Bacteria</taxon>
        <taxon>Pseudomonadati</taxon>
        <taxon>Bacteroidota</taxon>
        <taxon>Flavobacteriia</taxon>
        <taxon>Flavobacteriales</taxon>
        <taxon>Flavobacteriaceae</taxon>
        <taxon>Lutibacter</taxon>
    </lineage>
</organism>
<keyword evidence="2" id="KW-1185">Reference proteome</keyword>
<name>A0A238XKC1_9FLAO</name>
<gene>
    <name evidence="1" type="ORF">SAMN06265371_106104</name>
</gene>
<proteinExistence type="predicted"/>
<dbReference type="Pfam" id="PF03692">
    <property type="entry name" value="CxxCxxCC"/>
    <property type="match status" value="1"/>
</dbReference>
<dbReference type="InterPro" id="IPR005358">
    <property type="entry name" value="Puta_zinc/iron-chelating_dom"/>
</dbReference>
<reference evidence="1 2" key="1">
    <citation type="submission" date="2017-06" db="EMBL/GenBank/DDBJ databases">
        <authorList>
            <person name="Kim H.J."/>
            <person name="Triplett B.A."/>
        </authorList>
    </citation>
    <scope>NUCLEOTIDE SEQUENCE [LARGE SCALE GENOMIC DNA]</scope>
    <source>
        <strain evidence="1 2">DSM 29150</strain>
    </source>
</reference>
<dbReference type="Proteomes" id="UP000198384">
    <property type="component" value="Unassembled WGS sequence"/>
</dbReference>
<protein>
    <recommendedName>
        <fullName evidence="3">Zinc-or iron-chelating domain-containing protein</fullName>
    </recommendedName>
</protein>
<accession>A0A238XKC1</accession>